<dbReference type="RefSeq" id="XP_013590503.1">
    <property type="nucleotide sequence ID" value="XM_013735049.1"/>
</dbReference>
<dbReference type="Gramene" id="Bo6g124360.1">
    <property type="protein sequence ID" value="Bo6g124360.1"/>
    <property type="gene ID" value="Bo6g124360"/>
</dbReference>
<accession>A0A0D3D1Z2</accession>
<protein>
    <submittedName>
        <fullName evidence="1">Uncharacterized protein</fullName>
    </submittedName>
</protein>
<keyword evidence="2" id="KW-1185">Reference proteome</keyword>
<dbReference type="KEGG" id="boe:106298920"/>
<dbReference type="AlphaFoldDB" id="A0A0D3D1Z2"/>
<dbReference type="OMA" id="VNLESMW"/>
<name>A0A0D3D1Z2_BRAOL</name>
<evidence type="ECO:0000313" key="1">
    <source>
        <dbReference type="EnsemblPlants" id="Bo6g124360.1"/>
    </source>
</evidence>
<sequence length="136" mass="15655">MAPILRSVNFAQITRGGRSVARNFSSYRRSYESKRTRIGIADVLTRGAGATLGCYFGYKLTGHWIPELEEKRQKAMRNAMGHSEKIEDLREKMWSDTKLVKVFSDLEKKLLSELSGVNLESMWSDLREKFGFDQRS</sequence>
<dbReference type="HOGENOM" id="CLU_1878307_0_0_1"/>
<reference evidence="1" key="2">
    <citation type="submission" date="2015-03" db="UniProtKB">
        <authorList>
            <consortium name="EnsemblPlants"/>
        </authorList>
    </citation>
    <scope>IDENTIFICATION</scope>
</reference>
<reference evidence="1 2" key="1">
    <citation type="journal article" date="2014" name="Genome Biol.">
        <title>Transcriptome and methylome profiling reveals relics of genome dominance in the mesopolyploid Brassica oleracea.</title>
        <authorList>
            <person name="Parkin I.A."/>
            <person name="Koh C."/>
            <person name="Tang H."/>
            <person name="Robinson S.J."/>
            <person name="Kagale S."/>
            <person name="Clarke W.E."/>
            <person name="Town C.D."/>
            <person name="Nixon J."/>
            <person name="Krishnakumar V."/>
            <person name="Bidwell S.L."/>
            <person name="Denoeud F."/>
            <person name="Belcram H."/>
            <person name="Links M.G."/>
            <person name="Just J."/>
            <person name="Clarke C."/>
            <person name="Bender T."/>
            <person name="Huebert T."/>
            <person name="Mason A.S."/>
            <person name="Pires J.C."/>
            <person name="Barker G."/>
            <person name="Moore J."/>
            <person name="Walley P.G."/>
            <person name="Manoli S."/>
            <person name="Batley J."/>
            <person name="Edwards D."/>
            <person name="Nelson M.N."/>
            <person name="Wang X."/>
            <person name="Paterson A.H."/>
            <person name="King G."/>
            <person name="Bancroft I."/>
            <person name="Chalhoub B."/>
            <person name="Sharpe A.G."/>
        </authorList>
    </citation>
    <scope>NUCLEOTIDE SEQUENCE</scope>
    <source>
        <strain evidence="1 2">cv. TO1000</strain>
    </source>
</reference>
<dbReference type="EnsemblPlants" id="Bo6g124360.1">
    <property type="protein sequence ID" value="Bo6g124360.1"/>
    <property type="gene ID" value="Bo6g124360"/>
</dbReference>
<dbReference type="Proteomes" id="UP000032141">
    <property type="component" value="Chromosome C6"/>
</dbReference>
<dbReference type="GeneID" id="106298920"/>
<proteinExistence type="predicted"/>
<dbReference type="OrthoDB" id="10518955at2759"/>
<organism evidence="1 2">
    <name type="scientific">Brassica oleracea var. oleracea</name>
    <dbReference type="NCBI Taxonomy" id="109376"/>
    <lineage>
        <taxon>Eukaryota</taxon>
        <taxon>Viridiplantae</taxon>
        <taxon>Streptophyta</taxon>
        <taxon>Embryophyta</taxon>
        <taxon>Tracheophyta</taxon>
        <taxon>Spermatophyta</taxon>
        <taxon>Magnoliopsida</taxon>
        <taxon>eudicotyledons</taxon>
        <taxon>Gunneridae</taxon>
        <taxon>Pentapetalae</taxon>
        <taxon>rosids</taxon>
        <taxon>malvids</taxon>
        <taxon>Brassicales</taxon>
        <taxon>Brassicaceae</taxon>
        <taxon>Brassiceae</taxon>
        <taxon>Brassica</taxon>
    </lineage>
</organism>
<evidence type="ECO:0000313" key="2">
    <source>
        <dbReference type="Proteomes" id="UP000032141"/>
    </source>
</evidence>